<keyword evidence="3" id="KW-1185">Reference proteome</keyword>
<dbReference type="OrthoDB" id="4788989at2759"/>
<evidence type="ECO:0000313" key="3">
    <source>
        <dbReference type="Proteomes" id="UP000198287"/>
    </source>
</evidence>
<reference evidence="2 3" key="1">
    <citation type="submission" date="2015-12" db="EMBL/GenBank/DDBJ databases">
        <title>The genome of Folsomia candida.</title>
        <authorList>
            <person name="Faddeeva A."/>
            <person name="Derks M.F."/>
            <person name="Anvar Y."/>
            <person name="Smit S."/>
            <person name="Van Straalen N."/>
            <person name="Roelofs D."/>
        </authorList>
    </citation>
    <scope>NUCLEOTIDE SEQUENCE [LARGE SCALE GENOMIC DNA]</scope>
    <source>
        <strain evidence="2 3">VU population</strain>
        <tissue evidence="2">Whole body</tissue>
    </source>
</reference>
<dbReference type="GO" id="GO:0043161">
    <property type="term" value="P:proteasome-mediated ubiquitin-dependent protein catabolic process"/>
    <property type="evidence" value="ECO:0007669"/>
    <property type="project" value="TreeGrafter"/>
</dbReference>
<protein>
    <submittedName>
        <fullName evidence="2">E3 ubiquitin-protein ligase sina</fullName>
    </submittedName>
</protein>
<feature type="compositionally biased region" description="Polar residues" evidence="1">
    <location>
        <begin position="152"/>
        <end position="161"/>
    </location>
</feature>
<feature type="compositionally biased region" description="Polar residues" evidence="1">
    <location>
        <begin position="215"/>
        <end position="231"/>
    </location>
</feature>
<dbReference type="Proteomes" id="UP000198287">
    <property type="component" value="Unassembled WGS sequence"/>
</dbReference>
<dbReference type="InterPro" id="IPR004162">
    <property type="entry name" value="SINA-like_animal"/>
</dbReference>
<organism evidence="2 3">
    <name type="scientific">Folsomia candida</name>
    <name type="common">Springtail</name>
    <dbReference type="NCBI Taxonomy" id="158441"/>
    <lineage>
        <taxon>Eukaryota</taxon>
        <taxon>Metazoa</taxon>
        <taxon>Ecdysozoa</taxon>
        <taxon>Arthropoda</taxon>
        <taxon>Hexapoda</taxon>
        <taxon>Collembola</taxon>
        <taxon>Entomobryomorpha</taxon>
        <taxon>Isotomoidea</taxon>
        <taxon>Isotomidae</taxon>
        <taxon>Proisotominae</taxon>
        <taxon>Folsomia</taxon>
    </lineage>
</organism>
<dbReference type="EMBL" id="LNIX01000011">
    <property type="protein sequence ID" value="OXA48514.1"/>
    <property type="molecule type" value="Genomic_DNA"/>
</dbReference>
<sequence>MGNLLSSSTPSAVNNQPRDPRHVSYPYCGCEDCDHPIGWDGPLIMNTTQFDGHGYFAIRRSNSPTVSSNQNTGLASLTSTTTRTPIAPRLPEPRTQLQIIRPALDNMSSRGSISANNSRPTQSVRTLNISPIPSRVNASTPRRRQPLPRGSATRSQITPQRSQRDHVAPLNPARIPTSSSPSSTIRSADRRIVEISRTNVPSTSSSIPTAQSSIYQTTSKVNQPSTSSNATKPGVASTRKETWPSYLFEESVDEVSNMLECSICLDLCSGKIRHGKNGHNICETHTSQISICPICRISYHDGSSRNLLAEKLVVQKKSKLEMKEQQQKLLDDMEKLKVTKKVTTTRNIKPPEPDKPCGYVGDGCVYTGDVTRLLAHQPVCDFRPIECFFKTDGCQNAQIPFAGYLEHLKTVRKVRTFGGRAHVKFYVNRSGKLVRDGSSSMAIISGPYGIDNFILRAIQSDDDVIIWIAIHENPQRAYRFKAELELDDHGNVNPLYQRYNFVLSTTRDINPAHYLTIPVDYLEANLRLEKTSRGKYARDLPAGPLRGAARWGFSQGPAPSGPGPGKLELARPSWLTLELEPSKYFSPVRDNSARLGYYRAESSTPKALLALLVKSTDFKAS</sequence>
<proteinExistence type="predicted"/>
<feature type="region of interest" description="Disordered" evidence="1">
    <location>
        <begin position="62"/>
        <end position="239"/>
    </location>
</feature>
<dbReference type="AlphaFoldDB" id="A0A226DUM7"/>
<evidence type="ECO:0000313" key="2">
    <source>
        <dbReference type="EMBL" id="OXA48514.1"/>
    </source>
</evidence>
<dbReference type="GO" id="GO:0005737">
    <property type="term" value="C:cytoplasm"/>
    <property type="evidence" value="ECO:0007669"/>
    <property type="project" value="TreeGrafter"/>
</dbReference>
<feature type="compositionally biased region" description="Polar residues" evidence="1">
    <location>
        <begin position="106"/>
        <end position="140"/>
    </location>
</feature>
<dbReference type="InterPro" id="IPR013083">
    <property type="entry name" value="Znf_RING/FYVE/PHD"/>
</dbReference>
<dbReference type="SUPFAM" id="SSF57850">
    <property type="entry name" value="RING/U-box"/>
    <property type="match status" value="1"/>
</dbReference>
<accession>A0A226DUM7</accession>
<dbReference type="GO" id="GO:0031624">
    <property type="term" value="F:ubiquitin conjugating enzyme binding"/>
    <property type="evidence" value="ECO:0007669"/>
    <property type="project" value="TreeGrafter"/>
</dbReference>
<name>A0A226DUM7_FOLCA</name>
<dbReference type="SUPFAM" id="SSF49599">
    <property type="entry name" value="TRAF domain-like"/>
    <property type="match status" value="1"/>
</dbReference>
<feature type="compositionally biased region" description="Low complexity" evidence="1">
    <location>
        <begin position="201"/>
        <end position="214"/>
    </location>
</feature>
<dbReference type="PANTHER" id="PTHR45877:SF2">
    <property type="entry name" value="E3 UBIQUITIN-PROTEIN LIGASE SINA-RELATED"/>
    <property type="match status" value="1"/>
</dbReference>
<comment type="caution">
    <text evidence="2">The sequence shown here is derived from an EMBL/GenBank/DDBJ whole genome shotgun (WGS) entry which is preliminary data.</text>
</comment>
<dbReference type="GO" id="GO:0061630">
    <property type="term" value="F:ubiquitin protein ligase activity"/>
    <property type="evidence" value="ECO:0007669"/>
    <property type="project" value="TreeGrafter"/>
</dbReference>
<feature type="compositionally biased region" description="Low complexity" evidence="1">
    <location>
        <begin position="173"/>
        <end position="186"/>
    </location>
</feature>
<dbReference type="Gene3D" id="3.30.40.10">
    <property type="entry name" value="Zinc/RING finger domain, C3HC4 (zinc finger)"/>
    <property type="match status" value="2"/>
</dbReference>
<dbReference type="PANTHER" id="PTHR45877">
    <property type="entry name" value="E3 UBIQUITIN-PROTEIN LIGASE SIAH2"/>
    <property type="match status" value="1"/>
</dbReference>
<feature type="compositionally biased region" description="Polar residues" evidence="1">
    <location>
        <begin position="62"/>
        <end position="84"/>
    </location>
</feature>
<evidence type="ECO:0000256" key="1">
    <source>
        <dbReference type="SAM" id="MobiDB-lite"/>
    </source>
</evidence>
<gene>
    <name evidence="2" type="ORF">Fcan01_16327</name>
</gene>